<dbReference type="Proteomes" id="UP000604046">
    <property type="component" value="Unassembled WGS sequence"/>
</dbReference>
<evidence type="ECO:0000313" key="1">
    <source>
        <dbReference type="EMBL" id="CAE6971185.1"/>
    </source>
</evidence>
<proteinExistence type="predicted"/>
<dbReference type="EMBL" id="CAJNDS010000154">
    <property type="protein sequence ID" value="CAE6971185.1"/>
    <property type="molecule type" value="Genomic_DNA"/>
</dbReference>
<reference evidence="1" key="1">
    <citation type="submission" date="2021-02" db="EMBL/GenBank/DDBJ databases">
        <authorList>
            <person name="Dougan E. K."/>
            <person name="Rhodes N."/>
            <person name="Thang M."/>
            <person name="Chan C."/>
        </authorList>
    </citation>
    <scope>NUCLEOTIDE SEQUENCE</scope>
</reference>
<gene>
    <name evidence="1" type="primary">yisB</name>
    <name evidence="1" type="ORF">SNAT2548_LOCUS2567</name>
</gene>
<keyword evidence="2" id="KW-1185">Reference proteome</keyword>
<dbReference type="PANTHER" id="PTHR37827">
    <property type="entry name" value="TUDOR DOMAIN-CONTAINING PROTEIN"/>
    <property type="match status" value="1"/>
</dbReference>
<dbReference type="PANTHER" id="PTHR37827:SF1">
    <property type="entry name" value="HNH DOMAIN-CONTAINING PROTEIN"/>
    <property type="match status" value="1"/>
</dbReference>
<dbReference type="OrthoDB" id="4850648at2759"/>
<accession>A0A812I1M6</accession>
<organism evidence="1 2">
    <name type="scientific">Symbiodinium natans</name>
    <dbReference type="NCBI Taxonomy" id="878477"/>
    <lineage>
        <taxon>Eukaryota</taxon>
        <taxon>Sar</taxon>
        <taxon>Alveolata</taxon>
        <taxon>Dinophyceae</taxon>
        <taxon>Suessiales</taxon>
        <taxon>Symbiodiniaceae</taxon>
        <taxon>Symbiodinium</taxon>
    </lineage>
</organism>
<protein>
    <submittedName>
        <fullName evidence="1">YisB protein</fullName>
    </submittedName>
</protein>
<name>A0A812I1M6_9DINO</name>
<sequence length="146" mass="16443">MIAKHRIGTYYLIAILVDGPGLAVAARGSSSSILCRARKTGRYLNVNDGVAGCCELCSLDHDLTIHHLIPKVHWKRMKKRRQVSGKDEPPTAILCRTCHSKVHRTFAHSELGRKYNTIEALGEAPELQRYLESRRPWGQAQAMARR</sequence>
<evidence type="ECO:0000313" key="2">
    <source>
        <dbReference type="Proteomes" id="UP000604046"/>
    </source>
</evidence>
<comment type="caution">
    <text evidence="1">The sequence shown here is derived from an EMBL/GenBank/DDBJ whole genome shotgun (WGS) entry which is preliminary data.</text>
</comment>
<dbReference type="AlphaFoldDB" id="A0A812I1M6"/>